<dbReference type="Proteomes" id="UP000014803">
    <property type="component" value="Chromosome"/>
</dbReference>
<accession>S4Y097</accession>
<name>S4Y097_SORCE</name>
<protein>
    <submittedName>
        <fullName evidence="2">Uncharacterized protein</fullName>
    </submittedName>
</protein>
<reference evidence="2 3" key="1">
    <citation type="journal article" date="2013" name="Sci. Rep.">
        <title>Extraordinary expansion of a Sorangium cellulosum genome from an alkaline milieu.</title>
        <authorList>
            <person name="Han K."/>
            <person name="Li Z.F."/>
            <person name="Peng R."/>
            <person name="Zhu L.P."/>
            <person name="Zhou T."/>
            <person name="Wang L.G."/>
            <person name="Li S.G."/>
            <person name="Zhang X.B."/>
            <person name="Hu W."/>
            <person name="Wu Z.H."/>
            <person name="Qin N."/>
            <person name="Li Y.Z."/>
        </authorList>
    </citation>
    <scope>NUCLEOTIDE SEQUENCE [LARGE SCALE GENOMIC DNA]</scope>
    <source>
        <strain evidence="2 3">So0157-2</strain>
    </source>
</reference>
<dbReference type="AlphaFoldDB" id="S4Y097"/>
<proteinExistence type="predicted"/>
<feature type="region of interest" description="Disordered" evidence="1">
    <location>
        <begin position="1"/>
        <end position="61"/>
    </location>
</feature>
<evidence type="ECO:0000256" key="1">
    <source>
        <dbReference type="SAM" id="MobiDB-lite"/>
    </source>
</evidence>
<sequence>MERRGSRAPLPSSFAERTQSDTGARSAGASSPWLDESAASARRAPGERPCATPGRHRDLVA</sequence>
<gene>
    <name evidence="2" type="ORF">SCE1572_29090</name>
</gene>
<evidence type="ECO:0000313" key="2">
    <source>
        <dbReference type="EMBL" id="AGP38174.1"/>
    </source>
</evidence>
<evidence type="ECO:0000313" key="3">
    <source>
        <dbReference type="Proteomes" id="UP000014803"/>
    </source>
</evidence>
<dbReference type="KEGG" id="scu:SCE1572_29090"/>
<organism evidence="2 3">
    <name type="scientific">Sorangium cellulosum So0157-2</name>
    <dbReference type="NCBI Taxonomy" id="1254432"/>
    <lineage>
        <taxon>Bacteria</taxon>
        <taxon>Pseudomonadati</taxon>
        <taxon>Myxococcota</taxon>
        <taxon>Polyangia</taxon>
        <taxon>Polyangiales</taxon>
        <taxon>Polyangiaceae</taxon>
        <taxon>Sorangium</taxon>
    </lineage>
</organism>
<dbReference type="HOGENOM" id="CLU_2920358_0_0_7"/>
<dbReference type="STRING" id="1254432.SCE1572_29090"/>
<dbReference type="EMBL" id="CP003969">
    <property type="protein sequence ID" value="AGP38174.1"/>
    <property type="molecule type" value="Genomic_DNA"/>
</dbReference>